<organism evidence="2 3">
    <name type="scientific">Nocardia uniformis</name>
    <dbReference type="NCBI Taxonomy" id="53432"/>
    <lineage>
        <taxon>Bacteria</taxon>
        <taxon>Bacillati</taxon>
        <taxon>Actinomycetota</taxon>
        <taxon>Actinomycetes</taxon>
        <taxon>Mycobacteriales</taxon>
        <taxon>Nocardiaceae</taxon>
        <taxon>Nocardia</taxon>
    </lineage>
</organism>
<comment type="caution">
    <text evidence="2">The sequence shown here is derived from an EMBL/GenBank/DDBJ whole genome shotgun (WGS) entry which is preliminary data.</text>
</comment>
<name>A0A849C0I5_9NOCA</name>
<evidence type="ECO:0000313" key="2">
    <source>
        <dbReference type="EMBL" id="NNH72283.1"/>
    </source>
</evidence>
<dbReference type="Proteomes" id="UP000586827">
    <property type="component" value="Unassembled WGS sequence"/>
</dbReference>
<accession>A0A849C0I5</accession>
<protein>
    <submittedName>
        <fullName evidence="2">Uncharacterized protein</fullName>
    </submittedName>
</protein>
<evidence type="ECO:0000313" key="3">
    <source>
        <dbReference type="Proteomes" id="UP000586827"/>
    </source>
</evidence>
<gene>
    <name evidence="2" type="ORF">HLB23_20875</name>
</gene>
<proteinExistence type="predicted"/>
<sequence>MTATCPTCSWPTPTPVSTHGTIRYLRCVCGKWLIEERGAVLATAGHSTLSDPQLPGDEPSRLSTPGRS</sequence>
<reference evidence="2 3" key="1">
    <citation type="submission" date="2020-05" db="EMBL/GenBank/DDBJ databases">
        <title>MicrobeNet Type strains.</title>
        <authorList>
            <person name="Nicholson A.C."/>
        </authorList>
    </citation>
    <scope>NUCLEOTIDE SEQUENCE [LARGE SCALE GENOMIC DNA]</scope>
    <source>
        <strain evidence="2 3">JCM 3224</strain>
    </source>
</reference>
<dbReference type="RefSeq" id="WP_169815014.1">
    <property type="nucleotide sequence ID" value="NZ_JABELX010000007.1"/>
</dbReference>
<dbReference type="EMBL" id="JABELX010000007">
    <property type="protein sequence ID" value="NNH72283.1"/>
    <property type="molecule type" value="Genomic_DNA"/>
</dbReference>
<evidence type="ECO:0000256" key="1">
    <source>
        <dbReference type="SAM" id="MobiDB-lite"/>
    </source>
</evidence>
<keyword evidence="3" id="KW-1185">Reference proteome</keyword>
<feature type="region of interest" description="Disordered" evidence="1">
    <location>
        <begin position="45"/>
        <end position="68"/>
    </location>
</feature>
<dbReference type="AlphaFoldDB" id="A0A849C0I5"/>